<keyword evidence="2" id="KW-1185">Reference proteome</keyword>
<dbReference type="EMBL" id="PGGS01000925">
    <property type="protein sequence ID" value="PNH01359.1"/>
    <property type="molecule type" value="Genomic_DNA"/>
</dbReference>
<gene>
    <name evidence="1" type="ORF">TSOC_012767</name>
</gene>
<dbReference type="OrthoDB" id="497540at2759"/>
<dbReference type="PANTHER" id="PTHR12393">
    <property type="entry name" value="SPHINGOMYELIN PHOSPHODIESTERASE RELATED"/>
    <property type="match status" value="1"/>
</dbReference>
<dbReference type="GO" id="GO:0030149">
    <property type="term" value="P:sphingolipid catabolic process"/>
    <property type="evidence" value="ECO:0007669"/>
    <property type="project" value="TreeGrafter"/>
</dbReference>
<organism evidence="1 2">
    <name type="scientific">Tetrabaena socialis</name>
    <dbReference type="NCBI Taxonomy" id="47790"/>
    <lineage>
        <taxon>Eukaryota</taxon>
        <taxon>Viridiplantae</taxon>
        <taxon>Chlorophyta</taxon>
        <taxon>core chlorophytes</taxon>
        <taxon>Chlorophyceae</taxon>
        <taxon>CS clade</taxon>
        <taxon>Chlamydomonadales</taxon>
        <taxon>Tetrabaenaceae</taxon>
        <taxon>Tetrabaena</taxon>
    </lineage>
</organism>
<dbReference type="GO" id="GO:0005783">
    <property type="term" value="C:endoplasmic reticulum"/>
    <property type="evidence" value="ECO:0007669"/>
    <property type="project" value="TreeGrafter"/>
</dbReference>
<reference evidence="1 2" key="1">
    <citation type="journal article" date="2017" name="Mol. Biol. Evol.">
        <title>The 4-celled Tetrabaena socialis nuclear genome reveals the essential components for genetic control of cell number at the origin of multicellularity in the volvocine lineage.</title>
        <authorList>
            <person name="Featherston J."/>
            <person name="Arakaki Y."/>
            <person name="Hanschen E.R."/>
            <person name="Ferris P.J."/>
            <person name="Michod R.E."/>
            <person name="Olson B.J.S.C."/>
            <person name="Nozaki H."/>
            <person name="Durand P.M."/>
        </authorList>
    </citation>
    <scope>NUCLEOTIDE SEQUENCE [LARGE SCALE GENOMIC DNA]</scope>
    <source>
        <strain evidence="1 2">NIES-571</strain>
    </source>
</reference>
<sequence>MYMYWFPDLLDGIAGHLTGNEVVFLRLVDKATATHFSTRRTVHLSQPVPPREFEWFISSRRSKLNKEQQYDVAKLTARSGSVENLGNLLARSEADWRFGVWDAAGGAGRLNVCSYLLEPGNHMFDYAAACAAARGLTSAARAGQPIAICDWVARATRATRARVWEAAICAAEGGHVRLMDHFLDQVPDPAEIIDYRRRELIFAAARGCDLGTLSRLCAVHHSELPQCDLIAAASRSLLDFQGKVVWLEAQGCGKSRWACVEAMRMPDAVQRVQWLRERGYLVYRELLQTAAYTSNLERVQYVLSLFPGPDDYWNPWNRIRKDTSVAILEAIHAHGFRWDISSAAEVGNVPAMAWLLEKLGPGALTADVTLAAARGGSMEAVVWLHDRGCPWHSCTFHIAAIEGSEELVEFLAARGCPMDVDAYASAAVRGNTAMLGCLQRVGCPWTSWSFWRAVNHSYMYSWDCGESQRGVQWMQEHLVDFVM</sequence>
<name>A0A2J7ZM59_9CHLO</name>
<dbReference type="GO" id="GO:0004620">
    <property type="term" value="F:phospholipase activity"/>
    <property type="evidence" value="ECO:0007669"/>
    <property type="project" value="TreeGrafter"/>
</dbReference>
<dbReference type="GO" id="GO:0046513">
    <property type="term" value="P:ceramide biosynthetic process"/>
    <property type="evidence" value="ECO:0007669"/>
    <property type="project" value="TreeGrafter"/>
</dbReference>
<dbReference type="Gene3D" id="1.25.40.20">
    <property type="entry name" value="Ankyrin repeat-containing domain"/>
    <property type="match status" value="1"/>
</dbReference>
<dbReference type="SUPFAM" id="SSF48403">
    <property type="entry name" value="Ankyrin repeat"/>
    <property type="match status" value="1"/>
</dbReference>
<dbReference type="AlphaFoldDB" id="A0A2J7ZM59"/>
<comment type="caution">
    <text evidence="1">The sequence shown here is derived from an EMBL/GenBank/DDBJ whole genome shotgun (WGS) entry which is preliminary data.</text>
</comment>
<evidence type="ECO:0000313" key="1">
    <source>
        <dbReference type="EMBL" id="PNH01359.1"/>
    </source>
</evidence>
<protein>
    <recommendedName>
        <fullName evidence="3">Ankyrin repeat domain-containing protein</fullName>
    </recommendedName>
</protein>
<dbReference type="GO" id="GO:0016020">
    <property type="term" value="C:membrane"/>
    <property type="evidence" value="ECO:0007669"/>
    <property type="project" value="TreeGrafter"/>
</dbReference>
<dbReference type="Proteomes" id="UP000236333">
    <property type="component" value="Unassembled WGS sequence"/>
</dbReference>
<evidence type="ECO:0008006" key="3">
    <source>
        <dbReference type="Google" id="ProtNLM"/>
    </source>
</evidence>
<proteinExistence type="predicted"/>
<dbReference type="PANTHER" id="PTHR12393:SF6">
    <property type="entry name" value="SPHINGOMYELIN PHOSPHODIESTERASE 2"/>
    <property type="match status" value="1"/>
</dbReference>
<accession>A0A2J7ZM59</accession>
<evidence type="ECO:0000313" key="2">
    <source>
        <dbReference type="Proteomes" id="UP000236333"/>
    </source>
</evidence>
<dbReference type="InterPro" id="IPR036770">
    <property type="entry name" value="Ankyrin_rpt-contain_sf"/>
</dbReference>
<dbReference type="GO" id="GO:0071944">
    <property type="term" value="C:cell periphery"/>
    <property type="evidence" value="ECO:0007669"/>
    <property type="project" value="TreeGrafter"/>
</dbReference>